<evidence type="ECO:0000313" key="3">
    <source>
        <dbReference type="EMBL" id="SHI63705.1"/>
    </source>
</evidence>
<dbReference type="NCBIfam" id="TIGR01552">
    <property type="entry name" value="phd_fam"/>
    <property type="match status" value="1"/>
</dbReference>
<protein>
    <recommendedName>
        <fullName evidence="2">Antitoxin</fullName>
    </recommendedName>
</protein>
<comment type="similarity">
    <text evidence="1 2">Belongs to the phD/YefM antitoxin family.</text>
</comment>
<name>A0ABY1I636_9ACTO</name>
<evidence type="ECO:0000256" key="2">
    <source>
        <dbReference type="RuleBase" id="RU362080"/>
    </source>
</evidence>
<dbReference type="EMBL" id="FQYL01000003">
    <property type="protein sequence ID" value="SHI63705.1"/>
    <property type="molecule type" value="Genomic_DNA"/>
</dbReference>
<dbReference type="Pfam" id="PF02604">
    <property type="entry name" value="PhdYeFM_antitox"/>
    <property type="match status" value="1"/>
</dbReference>
<dbReference type="SUPFAM" id="SSF143120">
    <property type="entry name" value="YefM-like"/>
    <property type="match status" value="1"/>
</dbReference>
<dbReference type="RefSeq" id="WP_073451922.1">
    <property type="nucleotide sequence ID" value="NZ_FQYL01000003.1"/>
</dbReference>
<comment type="function">
    <text evidence="2">Antitoxin component of a type II toxin-antitoxin (TA) system.</text>
</comment>
<dbReference type="Gene3D" id="3.40.1620.10">
    <property type="entry name" value="YefM-like domain"/>
    <property type="match status" value="1"/>
</dbReference>
<organism evidence="3 4">
    <name type="scientific">Actinomyces denticolens</name>
    <dbReference type="NCBI Taxonomy" id="52767"/>
    <lineage>
        <taxon>Bacteria</taxon>
        <taxon>Bacillati</taxon>
        <taxon>Actinomycetota</taxon>
        <taxon>Actinomycetes</taxon>
        <taxon>Actinomycetales</taxon>
        <taxon>Actinomycetaceae</taxon>
        <taxon>Actinomyces</taxon>
    </lineage>
</organism>
<gene>
    <name evidence="3" type="ORF">SAMN05216246_103205</name>
</gene>
<accession>A0ABY1I636</accession>
<dbReference type="Proteomes" id="UP000184390">
    <property type="component" value="Unassembled WGS sequence"/>
</dbReference>
<proteinExistence type="inferred from homology"/>
<dbReference type="InterPro" id="IPR051416">
    <property type="entry name" value="phD-YefM_TA_antitoxins"/>
</dbReference>
<keyword evidence="4" id="KW-1185">Reference proteome</keyword>
<dbReference type="InterPro" id="IPR036165">
    <property type="entry name" value="YefM-like_sf"/>
</dbReference>
<evidence type="ECO:0000256" key="1">
    <source>
        <dbReference type="ARBA" id="ARBA00009981"/>
    </source>
</evidence>
<dbReference type="PANTHER" id="PTHR35377">
    <property type="entry name" value="ANTITOXIN VAPB49-RELATED-RELATED"/>
    <property type="match status" value="1"/>
</dbReference>
<sequence length="72" mass="8311">MTMMSVQDAKAQFSSALRRVEHGEEITISRHGKPVARLVAVGQQRRRFGVMDLEIPDDFDEPMPEEELLLWE</sequence>
<dbReference type="PANTHER" id="PTHR35377:SF8">
    <property type="entry name" value="ANTITOXIN VAPB22"/>
    <property type="match status" value="1"/>
</dbReference>
<reference evidence="3 4" key="1">
    <citation type="submission" date="2016-11" db="EMBL/GenBank/DDBJ databases">
        <authorList>
            <person name="Varghese N."/>
            <person name="Submissions S."/>
        </authorList>
    </citation>
    <scope>NUCLEOTIDE SEQUENCE [LARGE SCALE GENOMIC DNA]</scope>
    <source>
        <strain evidence="3 4">PA</strain>
    </source>
</reference>
<evidence type="ECO:0000313" key="4">
    <source>
        <dbReference type="Proteomes" id="UP000184390"/>
    </source>
</evidence>
<comment type="caution">
    <text evidence="3">The sequence shown here is derived from an EMBL/GenBank/DDBJ whole genome shotgun (WGS) entry which is preliminary data.</text>
</comment>
<dbReference type="InterPro" id="IPR006442">
    <property type="entry name" value="Antitoxin_Phd/YefM"/>
</dbReference>